<dbReference type="WBParaSite" id="SSLN_0001117401-mRNA-1">
    <property type="protein sequence ID" value="SSLN_0001117401-mRNA-1"/>
    <property type="gene ID" value="SSLN_0001117401"/>
</dbReference>
<name>A0A183T2Q5_SCHSO</name>
<protein>
    <submittedName>
        <fullName evidence="1 3">Uncharacterized protein</fullName>
    </submittedName>
</protein>
<keyword evidence="2" id="KW-1185">Reference proteome</keyword>
<proteinExistence type="predicted"/>
<dbReference type="OrthoDB" id="6282425at2759"/>
<dbReference type="EMBL" id="UYSU01036071">
    <property type="protein sequence ID" value="VDL97138.1"/>
    <property type="molecule type" value="Genomic_DNA"/>
</dbReference>
<evidence type="ECO:0000313" key="2">
    <source>
        <dbReference type="Proteomes" id="UP000275846"/>
    </source>
</evidence>
<dbReference type="AlphaFoldDB" id="A0A183T2Q5"/>
<dbReference type="Proteomes" id="UP000275846">
    <property type="component" value="Unassembled WGS sequence"/>
</dbReference>
<accession>A0A183T2Q5</accession>
<evidence type="ECO:0000313" key="3">
    <source>
        <dbReference type="WBParaSite" id="SSLN_0001117401-mRNA-1"/>
    </source>
</evidence>
<organism evidence="3">
    <name type="scientific">Schistocephalus solidus</name>
    <name type="common">Tapeworm</name>
    <dbReference type="NCBI Taxonomy" id="70667"/>
    <lineage>
        <taxon>Eukaryota</taxon>
        <taxon>Metazoa</taxon>
        <taxon>Spiralia</taxon>
        <taxon>Lophotrochozoa</taxon>
        <taxon>Platyhelminthes</taxon>
        <taxon>Cestoda</taxon>
        <taxon>Eucestoda</taxon>
        <taxon>Diphyllobothriidea</taxon>
        <taxon>Diphyllobothriidae</taxon>
        <taxon>Schistocephalus</taxon>
    </lineage>
</organism>
<reference evidence="3" key="1">
    <citation type="submission" date="2016-06" db="UniProtKB">
        <authorList>
            <consortium name="WormBaseParasite"/>
        </authorList>
    </citation>
    <scope>IDENTIFICATION</scope>
</reference>
<evidence type="ECO:0000313" key="1">
    <source>
        <dbReference type="EMBL" id="VDL97138.1"/>
    </source>
</evidence>
<reference evidence="1 2" key="2">
    <citation type="submission" date="2018-11" db="EMBL/GenBank/DDBJ databases">
        <authorList>
            <consortium name="Pathogen Informatics"/>
        </authorList>
    </citation>
    <scope>NUCLEOTIDE SEQUENCE [LARGE SCALE GENOMIC DNA]</scope>
    <source>
        <strain evidence="1 2">NST_G2</strain>
    </source>
</reference>
<gene>
    <name evidence="1" type="ORF">SSLN_LOCUS10753</name>
</gene>
<sequence length="117" mass="13322">MEVLERTGILSINAMLRQVQLRWSAHLVRTDDEWLAKRILYGDVATGARRQRGQKRRYRDILKKSLKQLQINPATWMNLAKNRPAWKGALKTDAAIYEANGITTAKADGVVHKTQAP</sequence>